<organism evidence="1 2">
    <name type="scientific">Vairimorpha ceranae</name>
    <dbReference type="NCBI Taxonomy" id="40302"/>
    <lineage>
        <taxon>Eukaryota</taxon>
        <taxon>Fungi</taxon>
        <taxon>Fungi incertae sedis</taxon>
        <taxon>Microsporidia</taxon>
        <taxon>Nosematidae</taxon>
        <taxon>Vairimorpha</taxon>
    </lineage>
</organism>
<dbReference type="GeneID" id="36319706"/>
<gene>
    <name evidence="1" type="ORF">AAJ76_244000749</name>
</gene>
<dbReference type="AlphaFoldDB" id="A0A0F9Z772"/>
<proteinExistence type="predicted"/>
<dbReference type="Proteomes" id="UP000034350">
    <property type="component" value="Unassembled WGS sequence"/>
</dbReference>
<protein>
    <submittedName>
        <fullName evidence="1">Uncharacterized protein</fullName>
    </submittedName>
</protein>
<dbReference type="RefSeq" id="XP_024329506.1">
    <property type="nucleotide sequence ID" value="XM_024474778.1"/>
</dbReference>
<comment type="caution">
    <text evidence="1">The sequence shown here is derived from an EMBL/GenBank/DDBJ whole genome shotgun (WGS) entry which is preliminary data.</text>
</comment>
<keyword evidence="2" id="KW-1185">Reference proteome</keyword>
<accession>A0A0F9Z772</accession>
<evidence type="ECO:0000313" key="2">
    <source>
        <dbReference type="Proteomes" id="UP000034350"/>
    </source>
</evidence>
<dbReference type="EMBL" id="JPQZ01000244">
    <property type="protein sequence ID" value="KKO73764.1"/>
    <property type="molecule type" value="Genomic_DNA"/>
</dbReference>
<dbReference type="VEuPathDB" id="MicrosporidiaDB:AAJ76_244000749"/>
<evidence type="ECO:0000313" key="1">
    <source>
        <dbReference type="EMBL" id="KKO73764.1"/>
    </source>
</evidence>
<name>A0A0F9Z772_9MICR</name>
<sequence length="448" mass="52059">MLFWLQVVFSSTPILDFNFLVDLENSSNYLKAFENKGLCENEEIQRKTQEVTKTENEYLDENQSDSNLLNDLADFIEESLNNGYKNVDYDLYDFSSSTTAENNLVPPSCTRSTLITNICKNQCCTLEQSIDDATCFKILNSNEKDTAEHSQINTSWNDDTNLLLQKNQNDLIQEQYVNSESNTFLQKNNNVLISSSQQTYNAGNNSINLPNAVQTDALFNVDILSTINNPKSSYSFYNAYQNDKNLKGKMKKLKTKKVSNIQINGNEKALKSNKKMKTSKGTLKSQFTANEAELYEKYKESERKFRMFFKLKIKNRMPQFIKKLEISNLSDELKQESILALRNLSSFLDTINAIYINTWKIKNKEDFLNSLNLACYQFSKYTGVSQKLFIFKLICKNLHEIYDSGFCCISSCDFYEVNWLIFSVKRRFNSFYSRLLQLRNDFKKNDQH</sequence>
<reference evidence="1 2" key="1">
    <citation type="journal article" date="2015" name="Environ. Microbiol.">
        <title>Genome analyses suggest the presence of polyploidy and recent human-driven expansions in eight global populations of the honeybee pathogen Nosema ceranae.</title>
        <authorList>
            <person name="Pelin A."/>
            <person name="Selman M."/>
            <person name="Aris-Brosou S."/>
            <person name="Farinelli L."/>
            <person name="Corradi N."/>
        </authorList>
    </citation>
    <scope>NUCLEOTIDE SEQUENCE [LARGE SCALE GENOMIC DNA]</scope>
    <source>
        <strain evidence="1 2">PA08 1199</strain>
    </source>
</reference>
<dbReference type="VEuPathDB" id="MicrosporidiaDB:NCER_101625"/>